<gene>
    <name evidence="3" type="ORF">ERUC_LOCUS13915</name>
</gene>
<evidence type="ECO:0000256" key="1">
    <source>
        <dbReference type="SAM" id="MobiDB-lite"/>
    </source>
</evidence>
<feature type="compositionally biased region" description="Basic and acidic residues" evidence="1">
    <location>
        <begin position="125"/>
        <end position="134"/>
    </location>
</feature>
<dbReference type="AlphaFoldDB" id="A0ABC8JYA9"/>
<feature type="domain" description="CRIB" evidence="2">
    <location>
        <begin position="30"/>
        <end position="43"/>
    </location>
</feature>
<feature type="region of interest" description="Disordered" evidence="1">
    <location>
        <begin position="80"/>
        <end position="179"/>
    </location>
</feature>
<dbReference type="PANTHER" id="PTHR46325:SF39">
    <property type="entry name" value="CRIB DOMAIN-CONTAINING PROTEIN RIC8"/>
    <property type="match status" value="1"/>
</dbReference>
<organism evidence="3 4">
    <name type="scientific">Eruca vesicaria subsp. sativa</name>
    <name type="common">Garden rocket</name>
    <name type="synonym">Eruca sativa</name>
    <dbReference type="NCBI Taxonomy" id="29727"/>
    <lineage>
        <taxon>Eukaryota</taxon>
        <taxon>Viridiplantae</taxon>
        <taxon>Streptophyta</taxon>
        <taxon>Embryophyta</taxon>
        <taxon>Tracheophyta</taxon>
        <taxon>Spermatophyta</taxon>
        <taxon>Magnoliopsida</taxon>
        <taxon>eudicotyledons</taxon>
        <taxon>Gunneridae</taxon>
        <taxon>Pentapetalae</taxon>
        <taxon>rosids</taxon>
        <taxon>malvids</taxon>
        <taxon>Brassicales</taxon>
        <taxon>Brassicaceae</taxon>
        <taxon>Brassiceae</taxon>
        <taxon>Eruca</taxon>
    </lineage>
</organism>
<dbReference type="PROSITE" id="PS50108">
    <property type="entry name" value="CRIB"/>
    <property type="match status" value="1"/>
</dbReference>
<dbReference type="PANTHER" id="PTHR46325">
    <property type="entry name" value="CRIB DOMAIN-CONTAINING PROTEIN RIC8"/>
    <property type="match status" value="1"/>
</dbReference>
<dbReference type="CDD" id="cd00132">
    <property type="entry name" value="CRIB"/>
    <property type="match status" value="1"/>
</dbReference>
<reference evidence="3 4" key="1">
    <citation type="submission" date="2022-03" db="EMBL/GenBank/DDBJ databases">
        <authorList>
            <person name="Macdonald S."/>
            <person name="Ahmed S."/>
            <person name="Newling K."/>
        </authorList>
    </citation>
    <scope>NUCLEOTIDE SEQUENCE [LARGE SCALE GENOMIC DNA]</scope>
</reference>
<sequence length="179" mass="19756">MSNYKMKSFLKGFRYISQIFEYEKEQEMQIGNPTDVKHVAHIGWDGGSVKNQNSPSWMNDFKASGGSPLGNYIIEDASCISEDSTRSRDIPRSSRDGSNKVDSPIKGRSRRGTLNPSGNPKTSRRSKETCDNPSRKSRRKRTKDSGNGGSSRSSCRTRGSQTESIMSDAETMISISSGA</sequence>
<accession>A0ABC8JYA9</accession>
<evidence type="ECO:0000313" key="4">
    <source>
        <dbReference type="Proteomes" id="UP001642260"/>
    </source>
</evidence>
<evidence type="ECO:0000259" key="2">
    <source>
        <dbReference type="PROSITE" id="PS50108"/>
    </source>
</evidence>
<dbReference type="InterPro" id="IPR000095">
    <property type="entry name" value="CRIB_dom"/>
</dbReference>
<evidence type="ECO:0000313" key="3">
    <source>
        <dbReference type="EMBL" id="CAH8336815.1"/>
    </source>
</evidence>
<feature type="compositionally biased region" description="Low complexity" evidence="1">
    <location>
        <begin position="150"/>
        <end position="160"/>
    </location>
</feature>
<feature type="compositionally biased region" description="Polar residues" evidence="1">
    <location>
        <begin position="112"/>
        <end position="121"/>
    </location>
</feature>
<dbReference type="Proteomes" id="UP001642260">
    <property type="component" value="Unassembled WGS sequence"/>
</dbReference>
<keyword evidence="4" id="KW-1185">Reference proteome</keyword>
<proteinExistence type="predicted"/>
<name>A0ABC8JYA9_ERUVS</name>
<dbReference type="Gene3D" id="3.90.810.10">
    <property type="entry name" value="CRIB domain"/>
    <property type="match status" value="1"/>
</dbReference>
<comment type="caution">
    <text evidence="3">The sequence shown here is derived from an EMBL/GenBank/DDBJ whole genome shotgun (WGS) entry which is preliminary data.</text>
</comment>
<dbReference type="InterPro" id="IPR036936">
    <property type="entry name" value="CRIB_dom_sf"/>
</dbReference>
<dbReference type="EMBL" id="CAKOAT010130709">
    <property type="protein sequence ID" value="CAH8336815.1"/>
    <property type="molecule type" value="Genomic_DNA"/>
</dbReference>
<dbReference type="SMART" id="SM00285">
    <property type="entry name" value="PBD"/>
    <property type="match status" value="1"/>
</dbReference>
<dbReference type="Pfam" id="PF00786">
    <property type="entry name" value="PBD"/>
    <property type="match status" value="1"/>
</dbReference>
<dbReference type="FunFam" id="3.90.810.10:FF:000029">
    <property type="entry name" value="Elongation factor Ts, mitochondrial"/>
    <property type="match status" value="1"/>
</dbReference>
<protein>
    <recommendedName>
        <fullName evidence="2">CRIB domain-containing protein</fullName>
    </recommendedName>
</protein>
<feature type="compositionally biased region" description="Basic and acidic residues" evidence="1">
    <location>
        <begin position="83"/>
        <end position="105"/>
    </location>
</feature>